<evidence type="ECO:0000256" key="2">
    <source>
        <dbReference type="ARBA" id="ARBA00023315"/>
    </source>
</evidence>
<feature type="domain" description="Peptidase M28" evidence="4">
    <location>
        <begin position="103"/>
        <end position="152"/>
    </location>
</feature>
<keyword evidence="2" id="KW-0012">Acyltransferase</keyword>
<dbReference type="EMBL" id="CAJVPV010001893">
    <property type="protein sequence ID" value="CAG8511549.1"/>
    <property type="molecule type" value="Genomic_DNA"/>
</dbReference>
<dbReference type="InterPro" id="IPR007484">
    <property type="entry name" value="Peptidase_M28"/>
</dbReference>
<dbReference type="GO" id="GO:0008233">
    <property type="term" value="F:peptidase activity"/>
    <property type="evidence" value="ECO:0007669"/>
    <property type="project" value="UniProtKB-KW"/>
</dbReference>
<feature type="non-terminal residue" evidence="5">
    <location>
        <position position="156"/>
    </location>
</feature>
<evidence type="ECO:0000313" key="5">
    <source>
        <dbReference type="EMBL" id="CAG8511549.1"/>
    </source>
</evidence>
<proteinExistence type="inferred from homology"/>
<evidence type="ECO:0000259" key="4">
    <source>
        <dbReference type="Pfam" id="PF04389"/>
    </source>
</evidence>
<dbReference type="PANTHER" id="PTHR12283">
    <property type="entry name" value="GLUTAMINYL-PEPTIDE CYCLOTRANSFERASE"/>
    <property type="match status" value="1"/>
</dbReference>
<dbReference type="GO" id="GO:0008270">
    <property type="term" value="F:zinc ion binding"/>
    <property type="evidence" value="ECO:0007669"/>
    <property type="project" value="TreeGrafter"/>
</dbReference>
<organism evidence="5 6">
    <name type="scientific">Acaulospora morrowiae</name>
    <dbReference type="NCBI Taxonomy" id="94023"/>
    <lineage>
        <taxon>Eukaryota</taxon>
        <taxon>Fungi</taxon>
        <taxon>Fungi incertae sedis</taxon>
        <taxon>Mucoromycota</taxon>
        <taxon>Glomeromycotina</taxon>
        <taxon>Glomeromycetes</taxon>
        <taxon>Diversisporales</taxon>
        <taxon>Acaulosporaceae</taxon>
        <taxon>Acaulospora</taxon>
    </lineage>
</organism>
<dbReference type="AlphaFoldDB" id="A0A9N8ZXE3"/>
<evidence type="ECO:0000256" key="1">
    <source>
        <dbReference type="ARBA" id="ARBA00022679"/>
    </source>
</evidence>
<feature type="signal peptide" evidence="3">
    <location>
        <begin position="1"/>
        <end position="23"/>
    </location>
</feature>
<protein>
    <recommendedName>
        <fullName evidence="3">Peptide hydrolase</fullName>
        <ecNumber evidence="3">3.4.-.-</ecNumber>
    </recommendedName>
</protein>
<keyword evidence="3" id="KW-0645">Protease</keyword>
<accession>A0A9N8ZXE3</accession>
<dbReference type="Pfam" id="PF04389">
    <property type="entry name" value="Peptidase_M28"/>
    <property type="match status" value="1"/>
</dbReference>
<keyword evidence="3" id="KW-0862">Zinc</keyword>
<keyword evidence="1" id="KW-0808">Transferase</keyword>
<sequence>MIHINKILALSFLIILYCQSIFAYRTISQEGLKILTNVTKSESLKVIIDEYLKPILIPRVSDTDGNKKVQEFIKTKFKTLGWTIEEDTFKDNTPYGEKTFNNIIVTKNVNVTGRFVLAAHFDSKYFDPPNNFVGATDSAVPCAMLIDLAYRLDPYF</sequence>
<dbReference type="PANTHER" id="PTHR12283:SF6">
    <property type="entry name" value="GLUTAMINYL-PEPTIDE CYCLOTRANSFERASE-RELATED"/>
    <property type="match status" value="1"/>
</dbReference>
<keyword evidence="3" id="KW-0378">Hydrolase</keyword>
<evidence type="ECO:0000256" key="3">
    <source>
        <dbReference type="RuleBase" id="RU361240"/>
    </source>
</evidence>
<dbReference type="SUPFAM" id="SSF53187">
    <property type="entry name" value="Zn-dependent exopeptidases"/>
    <property type="match status" value="1"/>
</dbReference>
<dbReference type="GO" id="GO:0006508">
    <property type="term" value="P:proteolysis"/>
    <property type="evidence" value="ECO:0007669"/>
    <property type="project" value="UniProtKB-KW"/>
</dbReference>
<keyword evidence="6" id="KW-1185">Reference proteome</keyword>
<dbReference type="Proteomes" id="UP000789342">
    <property type="component" value="Unassembled WGS sequence"/>
</dbReference>
<feature type="chain" id="PRO_5040536455" description="Peptide hydrolase" evidence="3">
    <location>
        <begin position="24"/>
        <end position="156"/>
    </location>
</feature>
<evidence type="ECO:0000313" key="6">
    <source>
        <dbReference type="Proteomes" id="UP000789342"/>
    </source>
</evidence>
<comment type="caution">
    <text evidence="5">The sequence shown here is derived from an EMBL/GenBank/DDBJ whole genome shotgun (WGS) entry which is preliminary data.</text>
</comment>
<dbReference type="GO" id="GO:0016603">
    <property type="term" value="F:glutaminyl-peptide cyclotransferase activity"/>
    <property type="evidence" value="ECO:0007669"/>
    <property type="project" value="TreeGrafter"/>
</dbReference>
<comment type="similarity">
    <text evidence="3">Belongs to the peptidase M28 family.</text>
</comment>
<dbReference type="OrthoDB" id="3907302at2759"/>
<dbReference type="InterPro" id="IPR040234">
    <property type="entry name" value="QC/QCL"/>
</dbReference>
<gene>
    <name evidence="5" type="ORF">AMORRO_LOCUS3753</name>
</gene>
<keyword evidence="3" id="KW-0732">Signal</keyword>
<dbReference type="EC" id="3.4.-.-" evidence="3"/>
<keyword evidence="3" id="KW-0479">Metal-binding</keyword>
<dbReference type="Gene3D" id="3.40.630.10">
    <property type="entry name" value="Zn peptidases"/>
    <property type="match status" value="1"/>
</dbReference>
<name>A0A9N8ZXE3_9GLOM</name>
<reference evidence="5" key="1">
    <citation type="submission" date="2021-06" db="EMBL/GenBank/DDBJ databases">
        <authorList>
            <person name="Kallberg Y."/>
            <person name="Tangrot J."/>
            <person name="Rosling A."/>
        </authorList>
    </citation>
    <scope>NUCLEOTIDE SEQUENCE</scope>
    <source>
        <strain evidence="5">CL551</strain>
    </source>
</reference>